<organism evidence="2 3">
    <name type="scientific">Aerophobetes bacterium</name>
    <dbReference type="NCBI Taxonomy" id="2030807"/>
    <lineage>
        <taxon>Bacteria</taxon>
        <taxon>Candidatus Aerophobota</taxon>
    </lineage>
</organism>
<sequence length="124" mass="14584">MEEIVKEEEKVFLQMKVWEKLRFTLMKIIKEKLLIPDDAGFSQVIEKIEKPLSSEIENLRDNIISKIMAINQLNRRNISLIEYSIKLIDSYFHRLTGTKTTSVYTSRGKVEVPEQTRKLLNKIS</sequence>
<gene>
    <name evidence="2" type="ORF">DRI96_02835</name>
</gene>
<dbReference type="AlphaFoldDB" id="A0A662DHE5"/>
<accession>A0A662DHE5</accession>
<dbReference type="EMBL" id="QMQB01000083">
    <property type="protein sequence ID" value="RLE13539.1"/>
    <property type="molecule type" value="Genomic_DNA"/>
</dbReference>
<dbReference type="Proteomes" id="UP000267654">
    <property type="component" value="Unassembled WGS sequence"/>
</dbReference>
<dbReference type="InterPro" id="IPR007809">
    <property type="entry name" value="FlgN-like"/>
</dbReference>
<evidence type="ECO:0000313" key="3">
    <source>
        <dbReference type="Proteomes" id="UP000267654"/>
    </source>
</evidence>
<comment type="caution">
    <text evidence="2">The sequence shown here is derived from an EMBL/GenBank/DDBJ whole genome shotgun (WGS) entry which is preliminary data.</text>
</comment>
<dbReference type="InterPro" id="IPR036679">
    <property type="entry name" value="FlgN-like_sf"/>
</dbReference>
<dbReference type="Pfam" id="PF05130">
    <property type="entry name" value="FlgN"/>
    <property type="match status" value="1"/>
</dbReference>
<keyword evidence="1" id="KW-1005">Bacterial flagellum biogenesis</keyword>
<evidence type="ECO:0008006" key="4">
    <source>
        <dbReference type="Google" id="ProtNLM"/>
    </source>
</evidence>
<dbReference type="SUPFAM" id="SSF140566">
    <property type="entry name" value="FlgN-like"/>
    <property type="match status" value="1"/>
</dbReference>
<name>A0A662DHE5_UNCAE</name>
<dbReference type="Gene3D" id="1.20.58.300">
    <property type="entry name" value="FlgN-like"/>
    <property type="match status" value="1"/>
</dbReference>
<reference evidence="2 3" key="1">
    <citation type="submission" date="2018-06" db="EMBL/GenBank/DDBJ databases">
        <title>Extensive metabolic versatility and redundancy in microbially diverse, dynamic hydrothermal sediments.</title>
        <authorList>
            <person name="Dombrowski N."/>
            <person name="Teske A."/>
            <person name="Baker B.J."/>
        </authorList>
    </citation>
    <scope>NUCLEOTIDE SEQUENCE [LARGE SCALE GENOMIC DNA]</scope>
    <source>
        <strain evidence="2">B19_G9</strain>
    </source>
</reference>
<protein>
    <recommendedName>
        <fullName evidence="4">Flagellar protein FlgN</fullName>
    </recommendedName>
</protein>
<dbReference type="GO" id="GO:0044780">
    <property type="term" value="P:bacterial-type flagellum assembly"/>
    <property type="evidence" value="ECO:0007669"/>
    <property type="project" value="InterPro"/>
</dbReference>
<evidence type="ECO:0000256" key="1">
    <source>
        <dbReference type="ARBA" id="ARBA00022795"/>
    </source>
</evidence>
<proteinExistence type="predicted"/>
<evidence type="ECO:0000313" key="2">
    <source>
        <dbReference type="EMBL" id="RLE13539.1"/>
    </source>
</evidence>